<proteinExistence type="predicted"/>
<dbReference type="SUPFAM" id="SSF55729">
    <property type="entry name" value="Acyl-CoA N-acyltransferases (Nat)"/>
    <property type="match status" value="1"/>
</dbReference>
<gene>
    <name evidence="2" type="ORF">H8L32_18670</name>
</gene>
<dbReference type="Gene3D" id="3.40.630.30">
    <property type="match status" value="1"/>
</dbReference>
<dbReference type="PROSITE" id="PS51186">
    <property type="entry name" value="GNAT"/>
    <property type="match status" value="1"/>
</dbReference>
<dbReference type="RefSeq" id="WP_186948784.1">
    <property type="nucleotide sequence ID" value="NZ_JACOGF010000010.1"/>
</dbReference>
<sequence>MTTITFIRADIVQHKDVLLAMNLEYMSWVAAHIQQDFGIATEDLLGMPLADYVAGALDKICGADTLNGMFYLVEADGQIAAMGGMREIQAGVAEIKRLFVLPAFRGLHLGDALLQRLLSDVDNQGYECVRLDSAPFMHAAHRLYEAAGFKNCQPYEGAEVPAVLHPRWRFMELIL</sequence>
<dbReference type="InterPro" id="IPR000182">
    <property type="entry name" value="GNAT_dom"/>
</dbReference>
<organism evidence="2 3">
    <name type="scientific">Undibacterium hunanense</name>
    <dbReference type="NCBI Taxonomy" id="2762292"/>
    <lineage>
        <taxon>Bacteria</taxon>
        <taxon>Pseudomonadati</taxon>
        <taxon>Pseudomonadota</taxon>
        <taxon>Betaproteobacteria</taxon>
        <taxon>Burkholderiales</taxon>
        <taxon>Oxalobacteraceae</taxon>
        <taxon>Undibacterium</taxon>
    </lineage>
</organism>
<name>A0ABR6ZUG1_9BURK</name>
<dbReference type="PANTHER" id="PTHR43305">
    <property type="entry name" value="FAMILY N-ACETYLTRANSFERASE, PUTATIVE (AFU_ORTHOLOGUE AFUA_2G01380)-RELATED"/>
    <property type="match status" value="1"/>
</dbReference>
<evidence type="ECO:0000313" key="3">
    <source>
        <dbReference type="Proteomes" id="UP000650424"/>
    </source>
</evidence>
<dbReference type="Proteomes" id="UP000650424">
    <property type="component" value="Unassembled WGS sequence"/>
</dbReference>
<dbReference type="InterPro" id="IPR016181">
    <property type="entry name" value="Acyl_CoA_acyltransferase"/>
</dbReference>
<protein>
    <submittedName>
        <fullName evidence="2">GNAT family N-acetyltransferase</fullName>
    </submittedName>
</protein>
<accession>A0ABR6ZUG1</accession>
<dbReference type="Pfam" id="PF00583">
    <property type="entry name" value="Acetyltransf_1"/>
    <property type="match status" value="1"/>
</dbReference>
<evidence type="ECO:0000259" key="1">
    <source>
        <dbReference type="PROSITE" id="PS51186"/>
    </source>
</evidence>
<dbReference type="EMBL" id="JACOGF010000010">
    <property type="protein sequence ID" value="MBC3919517.1"/>
    <property type="molecule type" value="Genomic_DNA"/>
</dbReference>
<evidence type="ECO:0000313" key="2">
    <source>
        <dbReference type="EMBL" id="MBC3919517.1"/>
    </source>
</evidence>
<comment type="caution">
    <text evidence="2">The sequence shown here is derived from an EMBL/GenBank/DDBJ whole genome shotgun (WGS) entry which is preliminary data.</text>
</comment>
<keyword evidence="3" id="KW-1185">Reference proteome</keyword>
<reference evidence="2 3" key="1">
    <citation type="submission" date="2020-08" db="EMBL/GenBank/DDBJ databases">
        <title>Novel species isolated from subtropical streams in China.</title>
        <authorList>
            <person name="Lu H."/>
        </authorList>
    </citation>
    <scope>NUCLEOTIDE SEQUENCE [LARGE SCALE GENOMIC DNA]</scope>
    <source>
        <strain evidence="2 3">CY18W</strain>
    </source>
</reference>
<feature type="domain" description="N-acetyltransferase" evidence="1">
    <location>
        <begin position="21"/>
        <end position="175"/>
    </location>
</feature>
<dbReference type="CDD" id="cd04301">
    <property type="entry name" value="NAT_SF"/>
    <property type="match status" value="1"/>
</dbReference>
<dbReference type="InterPro" id="IPR052777">
    <property type="entry name" value="Acetyltransferase_Enz"/>
</dbReference>
<dbReference type="PANTHER" id="PTHR43305:SF1">
    <property type="entry name" value="FAMILY N-ACETYLTRANSFERASE, PUTATIVE (AFU_ORTHOLOGUE AFUA_2G01380)-RELATED"/>
    <property type="match status" value="1"/>
</dbReference>